<dbReference type="Gene3D" id="1.25.40.1040">
    <property type="match status" value="1"/>
</dbReference>
<protein>
    <submittedName>
        <fullName evidence="4">Uncharacterized protein</fullName>
    </submittedName>
</protein>
<keyword evidence="2" id="KW-0802">TPR repeat</keyword>
<feature type="region of interest" description="Disordered" evidence="3">
    <location>
        <begin position="160"/>
        <end position="215"/>
    </location>
</feature>
<keyword evidence="1" id="KW-0677">Repeat</keyword>
<comment type="caution">
    <text evidence="4">The sequence shown here is derived from an EMBL/GenBank/DDBJ whole genome shotgun (WGS) entry which is preliminary data.</text>
</comment>
<feature type="compositionally biased region" description="Low complexity" evidence="3">
    <location>
        <begin position="400"/>
        <end position="473"/>
    </location>
</feature>
<sequence>MFSQALTLYENRQYKKSLRKLRQGGGNTGTTGGGASATTAAALLESILLAELGKPHSHPESLLNINNKSDKSDLLFTYYLLAAGPPGPAVAADDAGAGKAGTAETDVSVAVAAAGPGGPAYLHGDCQKAVATLDKVEVIMGKEDYEGRQCRRFREHIAHSHGWRHGSETKKHPAKEHPAEKQSAIHKKDNESDNESDMVSDLEQSGMASAHSHGWRHGTGLLEQGEEELVQYLSYYISRKVFVYPLVKHLRSGVMDLAVRRLALMEPSPAVDPYLAHFLALYHKDLPLIEEAIAWTPTLPDLYVVRARLLKGRARQSNTTSASQSDLASAAAAIDTARHLDLSDRWLNQKCVKYYLLSGNTPEAKRVMSCFQKWEMVKELQMVRTILDFSEAAKSSAPEAAAKAAAEQQHHPSASEAAAKAAAEQQHHPSASEAAAKAAAEQQHHPSASEAAAFAAAEQQVGTTQSTPQGTPQDAHQGTAPSSSPSAAADGNEAKQSALPSAAADANAVVSIFSSWLSDIFDFHLYCMRRTPLEYLYLMRWARNLYSSPIFVRAMNGADSATLQSLHKELVDPSSLGQEDNEKSLQTVMPQTSSVTNVAKWDISRKSVRLTNSAPEFTA</sequence>
<dbReference type="Proteomes" id="UP001202479">
    <property type="component" value="Unassembled WGS sequence"/>
</dbReference>
<feature type="compositionally biased region" description="Basic and acidic residues" evidence="3">
    <location>
        <begin position="165"/>
        <end position="180"/>
    </location>
</feature>
<evidence type="ECO:0000313" key="4">
    <source>
        <dbReference type="EMBL" id="KAI3403360.2"/>
    </source>
</evidence>
<dbReference type="GeneID" id="73381563"/>
<dbReference type="InterPro" id="IPR021183">
    <property type="entry name" value="NatA_aux_su"/>
</dbReference>
<dbReference type="EMBL" id="JAHUZD010000128">
    <property type="protein sequence ID" value="KAI3403360.2"/>
    <property type="molecule type" value="Genomic_DNA"/>
</dbReference>
<feature type="region of interest" description="Disordered" evidence="3">
    <location>
        <begin position="400"/>
        <end position="496"/>
    </location>
</feature>
<name>A0AAI9SVN6_9ASCO</name>
<evidence type="ECO:0000313" key="5">
    <source>
        <dbReference type="Proteomes" id="UP001202479"/>
    </source>
</evidence>
<dbReference type="Gene3D" id="1.25.40.1010">
    <property type="match status" value="1"/>
</dbReference>
<evidence type="ECO:0000256" key="2">
    <source>
        <dbReference type="ARBA" id="ARBA00022803"/>
    </source>
</evidence>
<evidence type="ECO:0000256" key="1">
    <source>
        <dbReference type="ARBA" id="ARBA00022737"/>
    </source>
</evidence>
<dbReference type="PANTHER" id="PTHR22767">
    <property type="entry name" value="N-TERMINAL ACETYLTRANSFERASE-RELATED"/>
    <property type="match status" value="1"/>
</dbReference>
<dbReference type="Pfam" id="PF12569">
    <property type="entry name" value="NatA_aux_su"/>
    <property type="match status" value="2"/>
</dbReference>
<gene>
    <name evidence="4" type="ORF">KGF56_003948</name>
</gene>
<reference evidence="4" key="1">
    <citation type="journal article" date="2022" name="DNA Res.">
        <title>Genome analysis of five recently described species of the CUG-Ser clade uncovers Candida theae as a new hybrid lineage with pathogenic potential in the Candida parapsilosis species complex.</title>
        <authorList>
            <person name="Mixao V."/>
            <person name="Del Olmo V."/>
            <person name="Hegedusova E."/>
            <person name="Saus E."/>
            <person name="Pryszcz L."/>
            <person name="Cillingova A."/>
            <person name="Nosek J."/>
            <person name="Gabaldon T."/>
        </authorList>
    </citation>
    <scope>NUCLEOTIDE SEQUENCE</scope>
    <source>
        <strain evidence="4">CBS 10844</strain>
    </source>
</reference>
<feature type="compositionally biased region" description="Low complexity" evidence="3">
    <location>
        <begin position="480"/>
        <end position="496"/>
    </location>
</feature>
<keyword evidence="5" id="KW-1185">Reference proteome</keyword>
<organism evidence="4 5">
    <name type="scientific">Candida oxycetoniae</name>
    <dbReference type="NCBI Taxonomy" id="497107"/>
    <lineage>
        <taxon>Eukaryota</taxon>
        <taxon>Fungi</taxon>
        <taxon>Dikarya</taxon>
        <taxon>Ascomycota</taxon>
        <taxon>Saccharomycotina</taxon>
        <taxon>Pichiomycetes</taxon>
        <taxon>Debaryomycetaceae</taxon>
        <taxon>Candida/Lodderomyces clade</taxon>
        <taxon>Candida</taxon>
    </lineage>
</organism>
<dbReference type="GO" id="GO:0005737">
    <property type="term" value="C:cytoplasm"/>
    <property type="evidence" value="ECO:0007669"/>
    <property type="project" value="TreeGrafter"/>
</dbReference>
<dbReference type="PANTHER" id="PTHR22767:SF2">
    <property type="entry name" value="N(ALPHA)-ACETYLTRANSFERASE 15_16, ISOFORM A"/>
    <property type="match status" value="1"/>
</dbReference>
<evidence type="ECO:0000256" key="3">
    <source>
        <dbReference type="SAM" id="MobiDB-lite"/>
    </source>
</evidence>
<accession>A0AAI9SVN6</accession>
<dbReference type="RefSeq" id="XP_049179107.1">
    <property type="nucleotide sequence ID" value="XM_049325335.1"/>
</dbReference>
<dbReference type="AlphaFoldDB" id="A0AAI9SVN6"/>
<proteinExistence type="predicted"/>